<protein>
    <submittedName>
        <fullName evidence="1">Uncharacterized protein</fullName>
    </submittedName>
</protein>
<sequence length="111" mass="12932">MELHMKHRPEGWVVLTFQTIDSKPCYVLFCSWRNDDEWRVSSGSMVLPHLSPCGNYWIWPQISGSVYELPVDEENGYTFYTGAVLDELLVKGYRDGTKLKRIALKDIMEDK</sequence>
<evidence type="ECO:0000313" key="1">
    <source>
        <dbReference type="EMBL" id="NMP03675.1"/>
    </source>
</evidence>
<evidence type="ECO:0000313" key="2">
    <source>
        <dbReference type="Proteomes" id="UP000549590"/>
    </source>
</evidence>
<accession>A0AAP6Y4E6</accession>
<dbReference type="Proteomes" id="UP000549590">
    <property type="component" value="Unassembled WGS sequence"/>
</dbReference>
<comment type="caution">
    <text evidence="1">The sequence shown here is derived from an EMBL/GenBank/DDBJ whole genome shotgun (WGS) entry which is preliminary data.</text>
</comment>
<gene>
    <name evidence="1" type="ORF">HHE94_13290</name>
</gene>
<organism evidence="1 2">
    <name type="scientific">Pseudoalteromonas arctica</name>
    <dbReference type="NCBI Taxonomy" id="394751"/>
    <lineage>
        <taxon>Bacteria</taxon>
        <taxon>Pseudomonadati</taxon>
        <taxon>Pseudomonadota</taxon>
        <taxon>Gammaproteobacteria</taxon>
        <taxon>Alteromonadales</taxon>
        <taxon>Pseudoalteromonadaceae</taxon>
        <taxon>Pseudoalteromonas</taxon>
    </lineage>
</organism>
<proteinExistence type="predicted"/>
<dbReference type="EMBL" id="JABBYB010000008">
    <property type="protein sequence ID" value="NMP03675.1"/>
    <property type="molecule type" value="Genomic_DNA"/>
</dbReference>
<reference evidence="1 2" key="1">
    <citation type="submission" date="2020-04" db="EMBL/GenBank/DDBJ databases">
        <title>Genome sequencing and assembly of Pseudoalteromonas arctica.</title>
        <authorList>
            <person name="Cook G.M."/>
        </authorList>
    </citation>
    <scope>NUCLEOTIDE SEQUENCE [LARGE SCALE GENOMIC DNA]</scope>
    <source>
        <strain evidence="1 2">NEC-BIFX-2020_001</strain>
    </source>
</reference>
<dbReference type="AlphaFoldDB" id="A0AAP6Y4E6"/>
<name>A0AAP6Y4E6_9GAMM</name>